<dbReference type="Proteomes" id="UP000199462">
    <property type="component" value="Unassembled WGS sequence"/>
</dbReference>
<keyword evidence="1" id="KW-0472">Membrane</keyword>
<dbReference type="GO" id="GO:0015093">
    <property type="term" value="F:ferrous iron transmembrane transporter activity"/>
    <property type="evidence" value="ECO:0007669"/>
    <property type="project" value="InterPro"/>
</dbReference>
<reference evidence="5" key="1">
    <citation type="submission" date="2016-10" db="EMBL/GenBank/DDBJ databases">
        <authorList>
            <person name="Varghese N."/>
            <person name="Submissions S."/>
        </authorList>
    </citation>
    <scope>NUCLEOTIDE SEQUENCE [LARGE SCALE GENOMIC DNA]</scope>
    <source>
        <strain evidence="5">DSM 19891</strain>
    </source>
</reference>
<name>A0A1I6IIJ7_9FLAO</name>
<feature type="transmembrane region" description="Helical" evidence="1">
    <location>
        <begin position="410"/>
        <end position="429"/>
    </location>
</feature>
<dbReference type="PANTHER" id="PTHR43185">
    <property type="entry name" value="FERROUS IRON TRANSPORT PROTEIN B"/>
    <property type="match status" value="1"/>
</dbReference>
<feature type="transmembrane region" description="Helical" evidence="1">
    <location>
        <begin position="252"/>
        <end position="271"/>
    </location>
</feature>
<dbReference type="Pfam" id="PF07670">
    <property type="entry name" value="Gate"/>
    <property type="match status" value="2"/>
</dbReference>
<feature type="domain" description="Nucleoside transporter/FeoB GTPase Gate" evidence="3">
    <location>
        <begin position="140"/>
        <end position="231"/>
    </location>
</feature>
<keyword evidence="5" id="KW-1185">Reference proteome</keyword>
<feature type="transmembrane region" description="Helical" evidence="1">
    <location>
        <begin position="449"/>
        <end position="475"/>
    </location>
</feature>
<feature type="transmembrane region" description="Helical" evidence="1">
    <location>
        <begin position="70"/>
        <end position="93"/>
    </location>
</feature>
<dbReference type="PANTHER" id="PTHR43185:SF2">
    <property type="entry name" value="FERROUS IRON TRANSPORT PROTEIN B"/>
    <property type="match status" value="1"/>
</dbReference>
<protein>
    <submittedName>
        <fullName evidence="4">Ferrous iron transport protein B</fullName>
    </submittedName>
</protein>
<accession>A0A1I6IIJ7</accession>
<gene>
    <name evidence="4" type="ORF">SAMN04488010_1782</name>
</gene>
<dbReference type="AlphaFoldDB" id="A0A1I6IIJ7"/>
<feature type="domain" description="Ferrous iron transport protein B C-terminal" evidence="2">
    <location>
        <begin position="253"/>
        <end position="302"/>
    </location>
</feature>
<dbReference type="GO" id="GO:0005886">
    <property type="term" value="C:plasma membrane"/>
    <property type="evidence" value="ECO:0007669"/>
    <property type="project" value="TreeGrafter"/>
</dbReference>
<evidence type="ECO:0000259" key="3">
    <source>
        <dbReference type="Pfam" id="PF07670"/>
    </source>
</evidence>
<keyword evidence="1" id="KW-0812">Transmembrane</keyword>
<organism evidence="4 5">
    <name type="scientific">Maribacter stanieri</name>
    <dbReference type="NCBI Taxonomy" id="440514"/>
    <lineage>
        <taxon>Bacteria</taxon>
        <taxon>Pseudomonadati</taxon>
        <taxon>Bacteroidota</taxon>
        <taxon>Flavobacteriia</taxon>
        <taxon>Flavobacteriales</taxon>
        <taxon>Flavobacteriaceae</taxon>
        <taxon>Maribacter</taxon>
    </lineage>
</organism>
<keyword evidence="1" id="KW-1133">Transmembrane helix</keyword>
<dbReference type="Pfam" id="PF07664">
    <property type="entry name" value="FeoB_C"/>
    <property type="match status" value="1"/>
</dbReference>
<proteinExistence type="predicted"/>
<dbReference type="STRING" id="440514.SAMN04488010_1782"/>
<dbReference type="InterPro" id="IPR050860">
    <property type="entry name" value="FeoB_GTPase"/>
</dbReference>
<feature type="transmembrane region" description="Helical" evidence="1">
    <location>
        <begin position="229"/>
        <end position="246"/>
    </location>
</feature>
<evidence type="ECO:0000313" key="4">
    <source>
        <dbReference type="EMBL" id="SFR66479.1"/>
    </source>
</evidence>
<dbReference type="EMBL" id="FOYX01000001">
    <property type="protein sequence ID" value="SFR66479.1"/>
    <property type="molecule type" value="Genomic_DNA"/>
</dbReference>
<feature type="transmembrane region" description="Helical" evidence="1">
    <location>
        <begin position="310"/>
        <end position="333"/>
    </location>
</feature>
<feature type="domain" description="Nucleoside transporter/FeoB GTPase Gate" evidence="3">
    <location>
        <begin position="311"/>
        <end position="445"/>
    </location>
</feature>
<evidence type="ECO:0000256" key="1">
    <source>
        <dbReference type="SAM" id="Phobius"/>
    </source>
</evidence>
<dbReference type="InterPro" id="IPR011640">
    <property type="entry name" value="Fe2_transport_prot_B_C"/>
</dbReference>
<feature type="transmembrane region" description="Helical" evidence="1">
    <location>
        <begin position="131"/>
        <end position="156"/>
    </location>
</feature>
<evidence type="ECO:0000313" key="5">
    <source>
        <dbReference type="Proteomes" id="UP000199462"/>
    </source>
</evidence>
<sequence>MFNNQEIKSDDIISLTNTLRWELGIDFHDKIIESIYADASKIAKQSIQIEDAKNSTILDQKIDNIITSKWFGFPIMFLLLAIVFWITVAGANIPSSWLAAILLDTIHPFLKNIASQIGMPWWLDGVLIDGAYMAFAWVVSVMLPPMAIFFPLFTLLEDLGYLPRVAFNMDSLFRKAGAHGKQALTMSMGFGCNAAGVVATRVIDSPRERLIAIITNNFSLCNGRWPTQILIATIFIGGLVPSHWAGLVSAGAVVSIAVLGIVFSLLVSWGLSKSILRGQASTFSLELPPYRPPRILQTLYTSLIDRTILVLWRAIAFTIPAGIIIWLVANIYIGELSLAEYFIDWANPFAFYFGLNGVILLAYIIAIPANEIVIPTILMLTVINSGLTGIGEGAGVMFELDSVADTKRILTAGGWTLLTAINLMLFSLLHNPCSTTLYTIYKETKSIKWTAISALLPLTIGFIVCFFVTQLWLLFSS</sequence>
<feature type="transmembrane region" description="Helical" evidence="1">
    <location>
        <begin position="372"/>
        <end position="390"/>
    </location>
</feature>
<evidence type="ECO:0000259" key="2">
    <source>
        <dbReference type="Pfam" id="PF07664"/>
    </source>
</evidence>
<dbReference type="InterPro" id="IPR011642">
    <property type="entry name" value="Gate_dom"/>
</dbReference>
<feature type="transmembrane region" description="Helical" evidence="1">
    <location>
        <begin position="345"/>
        <end position="365"/>
    </location>
</feature>